<dbReference type="Gene3D" id="3.30.420.280">
    <property type="match status" value="1"/>
</dbReference>
<dbReference type="PANTHER" id="PTHR39184:SF1">
    <property type="entry name" value="PBSX PHAGE TERMINASE LARGE SUBUNIT"/>
    <property type="match status" value="1"/>
</dbReference>
<evidence type="ECO:0000256" key="1">
    <source>
        <dbReference type="ARBA" id="ARBA00022612"/>
    </source>
</evidence>
<dbReference type="NCBIfam" id="TIGR01547">
    <property type="entry name" value="phage_term_2"/>
    <property type="match status" value="1"/>
</dbReference>
<reference evidence="6 7" key="1">
    <citation type="journal article" date="2017" name="Front. Microbiol.">
        <title>Global Survey and Genome Exploration of Bacteriophages Infecting the Lactic Acid Bacterium Streptococcus thermophilus.</title>
        <authorList>
            <person name="McDonnell B."/>
            <person name="Mahony J."/>
            <person name="Hanemaaijer L."/>
            <person name="Neve H."/>
            <person name="Noben J.-P."/>
            <person name="Lugli G.A."/>
            <person name="Ventura M."/>
            <person name="Kouwen T.R."/>
            <person name="van Sinderen D."/>
        </authorList>
    </citation>
    <scope>NUCLEOTIDE SEQUENCE [LARGE SCALE GENOMIC DNA]</scope>
</reference>
<dbReference type="Proteomes" id="UP000224648">
    <property type="component" value="Segment"/>
</dbReference>
<dbReference type="Pfam" id="PF03237">
    <property type="entry name" value="Terminase_6N"/>
    <property type="match status" value="1"/>
</dbReference>
<dbReference type="Gene3D" id="3.40.50.300">
    <property type="entry name" value="P-loop containing nucleotide triphosphate hydrolases"/>
    <property type="match status" value="1"/>
</dbReference>
<evidence type="ECO:0000313" key="6">
    <source>
        <dbReference type="EMBL" id="ARU14187.1"/>
    </source>
</evidence>
<dbReference type="Pfam" id="PF17289">
    <property type="entry name" value="Terminase_6C"/>
    <property type="match status" value="1"/>
</dbReference>
<keyword evidence="3" id="KW-0067">ATP-binding</keyword>
<dbReference type="GO" id="GO:0005524">
    <property type="term" value="F:ATP binding"/>
    <property type="evidence" value="ECO:0007669"/>
    <property type="project" value="UniProtKB-KW"/>
</dbReference>
<proteinExistence type="predicted"/>
<keyword evidence="1" id="KW-1188">Viral release from host cell</keyword>
<evidence type="ECO:0000256" key="2">
    <source>
        <dbReference type="ARBA" id="ARBA00022741"/>
    </source>
</evidence>
<dbReference type="InterPro" id="IPR027417">
    <property type="entry name" value="P-loop_NTPase"/>
</dbReference>
<organism evidence="6 7">
    <name type="scientific">Streptococcus phage P7951</name>
    <dbReference type="NCBI Taxonomy" id="1971436"/>
    <lineage>
        <taxon>Viruses</taxon>
        <taxon>Duplodnaviria</taxon>
        <taxon>Heunggongvirae</taxon>
        <taxon>Uroviricota</taxon>
        <taxon>Caudoviricetes</taxon>
        <taxon>Aliceevansviridae</taxon>
        <taxon>Brussowvirus</taxon>
        <taxon>Brussowvirus P7951</taxon>
    </lineage>
</organism>
<name>A0A286QQI0_9CAUD</name>
<protein>
    <submittedName>
        <fullName evidence="6">TerL</fullName>
    </submittedName>
</protein>
<feature type="domain" description="Terminase large subunit gp17-like C-terminal" evidence="5">
    <location>
        <begin position="249"/>
        <end position="389"/>
    </location>
</feature>
<sequence>MDLSKLYTKRQLEVLNYIWNHDWFICGLHGAKRAGKTVVNNDTFVTELSRVRKIADRLGVDEPIYILAGTSSTAIQNNVLQELYNKYGFEPKYDKHGSFVFCGVKVVQVYTGSISGLKRARGFTAFGAYVNEASLANEFVFKEIISRCSGDGARVVWDSNPDNPNHWLNRDYIGKNDGKIIDFSFKLDDNTFLSKRYIDSIKAATPKGKFYDRDILGLWTVAEGAIYADYDSKIHVVDELPDMIRYFGGIDWGYTHYGSIVIVGEGVDDNYYLVDGVAAQFKEIDWWVEQARKLTGIYGNIPFYADSARPEHVARFENEGFDISNANKSVIAGIELIAKLFKEQRLYVKRGFVPRFFDEIFQYRWKENSTKDEPLKEFDDVLDSVRYAIYSDYVIGSTEQASYDDLLSIFR</sequence>
<keyword evidence="2" id="KW-0547">Nucleotide-binding</keyword>
<evidence type="ECO:0000256" key="4">
    <source>
        <dbReference type="ARBA" id="ARBA00023219"/>
    </source>
</evidence>
<evidence type="ECO:0000256" key="3">
    <source>
        <dbReference type="ARBA" id="ARBA00022840"/>
    </source>
</evidence>
<dbReference type="InterPro" id="IPR052380">
    <property type="entry name" value="Viral_DNA_packaging_terminase"/>
</dbReference>
<evidence type="ECO:0000259" key="5">
    <source>
        <dbReference type="Pfam" id="PF17289"/>
    </source>
</evidence>
<accession>A0A286QQI0</accession>
<keyword evidence="4" id="KW-0231">Viral genome packaging</keyword>
<dbReference type="InterPro" id="IPR006437">
    <property type="entry name" value="Phage_terminase_lsu"/>
</dbReference>
<dbReference type="PANTHER" id="PTHR39184">
    <property type="match status" value="1"/>
</dbReference>
<dbReference type="InterPro" id="IPR035421">
    <property type="entry name" value="Terminase_6C"/>
</dbReference>
<gene>
    <name evidence="6" type="ORF">P7951_02</name>
</gene>
<keyword evidence="7" id="KW-1185">Reference proteome</keyword>
<dbReference type="EMBL" id="KY705277">
    <property type="protein sequence ID" value="ARU14187.1"/>
    <property type="molecule type" value="Genomic_DNA"/>
</dbReference>
<evidence type="ECO:0000313" key="7">
    <source>
        <dbReference type="Proteomes" id="UP000224648"/>
    </source>
</evidence>